<dbReference type="AlphaFoldDB" id="A0A1J4RQV7"/>
<evidence type="ECO:0000256" key="6">
    <source>
        <dbReference type="PIRSR" id="PIRSR000185-3"/>
    </source>
</evidence>
<dbReference type="SMART" id="SM00839">
    <property type="entry name" value="ELFV_dehydrog"/>
    <property type="match status" value="1"/>
</dbReference>
<evidence type="ECO:0000259" key="8">
    <source>
        <dbReference type="SMART" id="SM00839"/>
    </source>
</evidence>
<keyword evidence="5" id="KW-0547">Nucleotide-binding</keyword>
<protein>
    <recommendedName>
        <fullName evidence="3">Glutamate dehydrogenase</fullName>
    </recommendedName>
</protein>
<dbReference type="SUPFAM" id="SSF51735">
    <property type="entry name" value="NAD(P)-binding Rossmann-fold domains"/>
    <property type="match status" value="1"/>
</dbReference>
<evidence type="ECO:0000313" key="10">
    <source>
        <dbReference type="Proteomes" id="UP000182753"/>
    </source>
</evidence>
<feature type="binding site" evidence="5">
    <location>
        <position position="94"/>
    </location>
    <ligand>
        <name>substrate</name>
    </ligand>
</feature>
<feature type="binding site" evidence="5">
    <location>
        <position position="190"/>
    </location>
    <ligand>
        <name>NAD(+)</name>
        <dbReference type="ChEBI" id="CHEBI:57540"/>
    </ligand>
</feature>
<dbReference type="EMBL" id="MNUJ01000026">
    <property type="protein sequence ID" value="OIN89763.1"/>
    <property type="molecule type" value="Genomic_DNA"/>
</dbReference>
<dbReference type="InterPro" id="IPR036291">
    <property type="entry name" value="NAD(P)-bd_dom_sf"/>
</dbReference>
<dbReference type="CDD" id="cd01076">
    <property type="entry name" value="NAD_bind_1_Glu_DH"/>
    <property type="match status" value="1"/>
</dbReference>
<accession>A0A1J4RQV7</accession>
<feature type="binding site" evidence="5">
    <location>
        <position position="222"/>
    </location>
    <ligand>
        <name>NAD(+)</name>
        <dbReference type="ChEBI" id="CHEBI:57540"/>
    </ligand>
</feature>
<dbReference type="PRINTS" id="PR00082">
    <property type="entry name" value="GLFDHDRGNASE"/>
</dbReference>
<dbReference type="Pfam" id="PF00208">
    <property type="entry name" value="ELFV_dehydrog"/>
    <property type="match status" value="1"/>
</dbReference>
<dbReference type="InterPro" id="IPR014362">
    <property type="entry name" value="Glu_DH"/>
</dbReference>
<dbReference type="Gene3D" id="3.40.50.720">
    <property type="entry name" value="NAD(P)-binding Rossmann-like Domain"/>
    <property type="match status" value="1"/>
</dbReference>
<dbReference type="InterPro" id="IPR006096">
    <property type="entry name" value="Glu/Leu/Phe/Val/Trp_DH_C"/>
</dbReference>
<dbReference type="SUPFAM" id="SSF53223">
    <property type="entry name" value="Aminoacid dehydrogenase-like, N-terminal domain"/>
    <property type="match status" value="1"/>
</dbReference>
<dbReference type="PROSITE" id="PS00074">
    <property type="entry name" value="GLFV_DEHYDROGENASE"/>
    <property type="match status" value="1"/>
</dbReference>
<dbReference type="InterPro" id="IPR033524">
    <property type="entry name" value="Glu/Leu/Phe/Val_DH_AS"/>
</dbReference>
<comment type="similarity">
    <text evidence="1 3 7">Belongs to the Glu/Leu/Phe/Val dehydrogenases family.</text>
</comment>
<dbReference type="PANTHER" id="PTHR11606">
    <property type="entry name" value="GLUTAMATE DEHYDROGENASE"/>
    <property type="match status" value="1"/>
</dbReference>
<evidence type="ECO:0000256" key="5">
    <source>
        <dbReference type="PIRSR" id="PIRSR000185-2"/>
    </source>
</evidence>
<keyword evidence="2 3" id="KW-0560">Oxidoreductase</keyword>
<dbReference type="Gene3D" id="3.40.50.10860">
    <property type="entry name" value="Leucine Dehydrogenase, chain A, domain 1"/>
    <property type="match status" value="1"/>
</dbReference>
<evidence type="ECO:0000256" key="2">
    <source>
        <dbReference type="ARBA" id="ARBA00023002"/>
    </source>
</evidence>
<evidence type="ECO:0000256" key="7">
    <source>
        <dbReference type="RuleBase" id="RU004417"/>
    </source>
</evidence>
<dbReference type="InterPro" id="IPR006097">
    <property type="entry name" value="Glu/Leu/Phe/Val/Trp_DH_dimer"/>
</dbReference>
<feature type="domain" description="Glutamate/phenylalanine/leucine/valine/L-tryptophan dehydrogenase C-terminal" evidence="8">
    <location>
        <begin position="183"/>
        <end position="414"/>
    </location>
</feature>
<dbReference type="GO" id="GO:0006538">
    <property type="term" value="P:L-glutamate catabolic process"/>
    <property type="evidence" value="ECO:0007669"/>
    <property type="project" value="TreeGrafter"/>
</dbReference>
<proteinExistence type="inferred from homology"/>
<reference evidence="9 10" key="1">
    <citation type="journal article" date="2016" name="Environ. Microbiol.">
        <title>Genomic resolution of a cold subsurface aquifer community provides metabolic insights for novel microbes adapted to high CO concentrations.</title>
        <authorList>
            <person name="Probst A.J."/>
            <person name="Castelle C.J."/>
            <person name="Singh A."/>
            <person name="Brown C.T."/>
            <person name="Anantharaman K."/>
            <person name="Sharon I."/>
            <person name="Hug L.A."/>
            <person name="Burstein D."/>
            <person name="Emerson J.B."/>
            <person name="Thomas B.C."/>
            <person name="Banfield J.F."/>
        </authorList>
    </citation>
    <scope>NUCLEOTIDE SEQUENCE [LARGE SCALE GENOMIC DNA]</scope>
    <source>
        <strain evidence="9">CG1_02_42_45</strain>
    </source>
</reference>
<evidence type="ECO:0000256" key="3">
    <source>
        <dbReference type="PIRNR" id="PIRNR000185"/>
    </source>
</evidence>
<dbReference type="InterPro" id="IPR006095">
    <property type="entry name" value="Glu/Leu/Phe/Val/Trp_DH"/>
</dbReference>
<sequence>MINNNSPFDNALKQIDQAAKIGHFDQRAIEILKVPERILQVEIPIKMDSGKIRIFHGYRVQHNNARGPYKGGIRFHPKTDLFEVKALATWMSIKCATVNIPFGGGKGGIEVNPKELSVRELQRLTRAYVRSIFDIVGPQKDIPAPDVYTTPQIMFWYADEFSKIAKKKSPACVTGKPVENGGSLGRDTATARGAQFVLEKFLAISKVKISDDKTLAIQGFGNAGENIARLLFAAGFKILAISDSSGAIFDSNGFNPEKIASLKKKFRGVGNIMEIKKISSAKFFELDVDILIPAALENVITEKNANKVKAKIILEIANGPLTPEADKILAKKKIIVIPDILANAGGVTVSYFEWLQNLKKQKWTAGQVDKKLKKIMEDAIESVYSQSKKHRCLLRQAAYALAIKRIIEAMKVKGVV</sequence>
<name>A0A1J4RQV7_9BACT</name>
<dbReference type="InterPro" id="IPR046346">
    <property type="entry name" value="Aminoacid_DH-like_N_sf"/>
</dbReference>
<dbReference type="Proteomes" id="UP000182753">
    <property type="component" value="Unassembled WGS sequence"/>
</dbReference>
<feature type="active site" description="Proton donor" evidence="4">
    <location>
        <position position="106"/>
    </location>
</feature>
<evidence type="ECO:0000313" key="9">
    <source>
        <dbReference type="EMBL" id="OIN89763.1"/>
    </source>
</evidence>
<feature type="site" description="Important for catalysis" evidence="6">
    <location>
        <position position="146"/>
    </location>
</feature>
<dbReference type="GO" id="GO:0004352">
    <property type="term" value="F:glutamate dehydrogenase (NAD+) activity"/>
    <property type="evidence" value="ECO:0007669"/>
    <property type="project" value="TreeGrafter"/>
</dbReference>
<keyword evidence="5" id="KW-0520">NAD</keyword>
<comment type="caution">
    <text evidence="9">The sequence shown here is derived from an EMBL/GenBank/DDBJ whole genome shotgun (WGS) entry which is preliminary data.</text>
</comment>
<dbReference type="FunFam" id="3.40.50.10860:FF:000003">
    <property type="entry name" value="Glutamate dehydrogenase"/>
    <property type="match status" value="1"/>
</dbReference>
<gene>
    <name evidence="9" type="ORF">AUJ40_01365</name>
</gene>
<dbReference type="PIRSF" id="PIRSF000185">
    <property type="entry name" value="Glu_DH"/>
    <property type="match status" value="1"/>
</dbReference>
<dbReference type="Pfam" id="PF02812">
    <property type="entry name" value="ELFV_dehydrog_N"/>
    <property type="match status" value="1"/>
</dbReference>
<organism evidence="9 10">
    <name type="scientific">Candidatus Berkelbacteria bacterium CG1_02_42_45</name>
    <dbReference type="NCBI Taxonomy" id="1805036"/>
    <lineage>
        <taxon>Bacteria</taxon>
        <taxon>Candidatus Berkelbacteria</taxon>
    </lineage>
</organism>
<dbReference type="GO" id="GO:0000166">
    <property type="term" value="F:nucleotide binding"/>
    <property type="evidence" value="ECO:0007669"/>
    <property type="project" value="UniProtKB-KW"/>
</dbReference>
<evidence type="ECO:0000256" key="4">
    <source>
        <dbReference type="PIRSR" id="PIRSR000185-1"/>
    </source>
</evidence>
<dbReference type="PANTHER" id="PTHR11606:SF13">
    <property type="entry name" value="GLUTAMATE DEHYDROGENASE 1, MITOCHONDRIAL"/>
    <property type="match status" value="1"/>
</dbReference>
<feature type="binding site" evidence="5">
    <location>
        <position position="350"/>
    </location>
    <ligand>
        <name>substrate</name>
    </ligand>
</feature>
<evidence type="ECO:0000256" key="1">
    <source>
        <dbReference type="ARBA" id="ARBA00006382"/>
    </source>
</evidence>
<feature type="binding site" evidence="5">
    <location>
        <position position="70"/>
    </location>
    <ligand>
        <name>substrate</name>
    </ligand>
</feature>
<dbReference type="InterPro" id="IPR033922">
    <property type="entry name" value="NAD_bind_Glu_DH"/>
</dbReference>